<dbReference type="AlphaFoldDB" id="A0AAU9KH31"/>
<organism evidence="1 2">
    <name type="scientific">Peronospora belbahrii</name>
    <dbReference type="NCBI Taxonomy" id="622444"/>
    <lineage>
        <taxon>Eukaryota</taxon>
        <taxon>Sar</taxon>
        <taxon>Stramenopiles</taxon>
        <taxon>Oomycota</taxon>
        <taxon>Peronosporomycetes</taxon>
        <taxon>Peronosporales</taxon>
        <taxon>Peronosporaceae</taxon>
        <taxon>Peronospora</taxon>
    </lineage>
</organism>
<name>A0AAU9KH31_9STRA</name>
<accession>A0AAU9KH31</accession>
<sequence>MAKQQNIAESAIHNLISIQNQWTINRLFKRLKVHKVDSKYLFSSVEYREWVGAVIVYFKHDLDMAAAAIVRSLNARYSDGVLQNMLHNEKASKPGRDAIPLETAQLQYWGKIGKNPTIVFEWLEFKKEGDNILDSSLLKPSSIVVVKASFHTSPLILKINAVVFGNALLKIWLSGVRYPLVVADQDGSSACKKPCSGPVEHKTIIIDELESELLKQWPKDCKSLDDVLNHIKQNQGREETVDVAAIGA</sequence>
<reference evidence="1" key="1">
    <citation type="submission" date="2021-11" db="EMBL/GenBank/DDBJ databases">
        <authorList>
            <person name="Islam A."/>
            <person name="Islam S."/>
            <person name="Flora M.S."/>
            <person name="Rahman M."/>
            <person name="Ziaur R.M."/>
            <person name="Epstein J.H."/>
            <person name="Hassan M."/>
            <person name="Klassen M."/>
            <person name="Woodard K."/>
            <person name="Webb A."/>
            <person name="Webby R.J."/>
            <person name="El Zowalaty M.E."/>
        </authorList>
    </citation>
    <scope>NUCLEOTIDE SEQUENCE</scope>
    <source>
        <strain evidence="1">Pbs3</strain>
    </source>
</reference>
<dbReference type="EMBL" id="CAKKTJ010000086">
    <property type="protein sequence ID" value="CAH0473571.1"/>
    <property type="molecule type" value="Genomic_DNA"/>
</dbReference>
<protein>
    <submittedName>
        <fullName evidence="1">Uncharacterized protein</fullName>
    </submittedName>
</protein>
<evidence type="ECO:0000313" key="1">
    <source>
        <dbReference type="EMBL" id="CAH0473571.1"/>
    </source>
</evidence>
<gene>
    <name evidence="1" type="ORF">PBS003_LOCUS455</name>
</gene>
<comment type="caution">
    <text evidence="1">The sequence shown here is derived from an EMBL/GenBank/DDBJ whole genome shotgun (WGS) entry which is preliminary data.</text>
</comment>
<evidence type="ECO:0000313" key="2">
    <source>
        <dbReference type="Proteomes" id="UP001160483"/>
    </source>
</evidence>
<proteinExistence type="predicted"/>
<dbReference type="Proteomes" id="UP001160483">
    <property type="component" value="Unassembled WGS sequence"/>
</dbReference>